<evidence type="ECO:0000256" key="2">
    <source>
        <dbReference type="ARBA" id="ARBA00004496"/>
    </source>
</evidence>
<organism evidence="25 26">
    <name type="scientific">Cycloclasticus pugetii</name>
    <dbReference type="NCBI Taxonomy" id="34068"/>
    <lineage>
        <taxon>Bacteria</taxon>
        <taxon>Pseudomonadati</taxon>
        <taxon>Pseudomonadota</taxon>
        <taxon>Gammaproteobacteria</taxon>
        <taxon>Thiotrichales</taxon>
        <taxon>Piscirickettsiaceae</taxon>
        <taxon>Cycloclasticus</taxon>
    </lineage>
</organism>
<sequence length="150" mass="16906">MKKISIQEKMRPNGCFGCGQDNPYGLQIESHWEGDEVVCQWTPKEYMIGPPNYLYGGISASLIDCHSVNTALSYAHKKVGNDDKYDRSIQMVTGSMNLRYIKPVPMREVELRATVEKVEGRKYFIKTELQSDGITCVRGDVVAIQLKAAQ</sequence>
<evidence type="ECO:0000313" key="25">
    <source>
        <dbReference type="EMBL" id="EPD13449.1"/>
    </source>
</evidence>
<keyword evidence="26" id="KW-1185">Reference proteome</keyword>
<dbReference type="SUPFAM" id="SSF54637">
    <property type="entry name" value="Thioesterase/thiol ester dehydrase-isomerase"/>
    <property type="match status" value="1"/>
</dbReference>
<evidence type="ECO:0000256" key="1">
    <source>
        <dbReference type="ARBA" id="ARBA00004170"/>
    </source>
</evidence>
<dbReference type="Pfam" id="PF03061">
    <property type="entry name" value="4HBT"/>
    <property type="match status" value="1"/>
</dbReference>
<keyword evidence="12" id="KW-0966">Cell projection</keyword>
<dbReference type="InterPro" id="IPR029069">
    <property type="entry name" value="HotDog_dom_sf"/>
</dbReference>
<keyword evidence="11" id="KW-0472">Membrane</keyword>
<evidence type="ECO:0000256" key="14">
    <source>
        <dbReference type="ARBA" id="ARBA00037002"/>
    </source>
</evidence>
<dbReference type="PANTHER" id="PTHR12418:SF19">
    <property type="entry name" value="ACYL-COENZYME A THIOESTERASE THEM4"/>
    <property type="match status" value="1"/>
</dbReference>
<evidence type="ECO:0000256" key="12">
    <source>
        <dbReference type="ARBA" id="ARBA00023273"/>
    </source>
</evidence>
<evidence type="ECO:0000256" key="11">
    <source>
        <dbReference type="ARBA" id="ARBA00023136"/>
    </source>
</evidence>
<evidence type="ECO:0000256" key="13">
    <source>
        <dbReference type="ARBA" id="ARBA00035852"/>
    </source>
</evidence>
<comment type="catalytic activity">
    <reaction evidence="14">
        <text>(9Z)-octadecenoyl-CoA + H2O = (9Z)-octadecenoate + CoA + H(+)</text>
        <dbReference type="Rhea" id="RHEA:40139"/>
        <dbReference type="ChEBI" id="CHEBI:15377"/>
        <dbReference type="ChEBI" id="CHEBI:15378"/>
        <dbReference type="ChEBI" id="CHEBI:30823"/>
        <dbReference type="ChEBI" id="CHEBI:57287"/>
        <dbReference type="ChEBI" id="CHEBI:57387"/>
    </reaction>
    <physiologicalReaction direction="left-to-right" evidence="14">
        <dbReference type="Rhea" id="RHEA:40140"/>
    </physiologicalReaction>
</comment>
<dbReference type="EC" id="3.1.2.2" evidence="16"/>
<keyword evidence="5" id="KW-0963">Cytoplasm</keyword>
<gene>
    <name evidence="25" type="ORF">L196_05336</name>
</gene>
<keyword evidence="6" id="KW-0053">Apoptosis</keyword>
<dbReference type="InterPro" id="IPR006683">
    <property type="entry name" value="Thioestr_dom"/>
</dbReference>
<dbReference type="RefSeq" id="WP_015005988.1">
    <property type="nucleotide sequence ID" value="NZ_FQZJ01000005.1"/>
</dbReference>
<comment type="catalytic activity">
    <reaction evidence="19">
        <text>octanoyl-CoA + H2O = octanoate + CoA + H(+)</text>
        <dbReference type="Rhea" id="RHEA:30143"/>
        <dbReference type="ChEBI" id="CHEBI:15377"/>
        <dbReference type="ChEBI" id="CHEBI:15378"/>
        <dbReference type="ChEBI" id="CHEBI:25646"/>
        <dbReference type="ChEBI" id="CHEBI:57287"/>
        <dbReference type="ChEBI" id="CHEBI:57386"/>
    </reaction>
    <physiologicalReaction direction="left-to-right" evidence="19">
        <dbReference type="Rhea" id="RHEA:30144"/>
    </physiologicalReaction>
</comment>
<keyword evidence="7" id="KW-0378">Hydrolase</keyword>
<dbReference type="PANTHER" id="PTHR12418">
    <property type="entry name" value="ACYL-COENZYME A THIOESTERASE THEM4"/>
    <property type="match status" value="1"/>
</dbReference>
<evidence type="ECO:0000256" key="22">
    <source>
        <dbReference type="ARBA" id="ARBA00048074"/>
    </source>
</evidence>
<evidence type="ECO:0000256" key="23">
    <source>
        <dbReference type="ARBA" id="ARBA00048180"/>
    </source>
</evidence>
<proteinExistence type="inferred from homology"/>
<accession>A0AB33Z2Z0</accession>
<evidence type="ECO:0000256" key="19">
    <source>
        <dbReference type="ARBA" id="ARBA00047588"/>
    </source>
</evidence>
<evidence type="ECO:0000256" key="5">
    <source>
        <dbReference type="ARBA" id="ARBA00022490"/>
    </source>
</evidence>
<comment type="caution">
    <text evidence="25">The sequence shown here is derived from an EMBL/GenBank/DDBJ whole genome shotgun (WGS) entry which is preliminary data.</text>
</comment>
<evidence type="ECO:0000313" key="26">
    <source>
        <dbReference type="Proteomes" id="UP000015462"/>
    </source>
</evidence>
<keyword evidence="10" id="KW-0443">Lipid metabolism</keyword>
<comment type="catalytic activity">
    <reaction evidence="23">
        <text>tetradecanoyl-CoA + H2O = tetradecanoate + CoA + H(+)</text>
        <dbReference type="Rhea" id="RHEA:40119"/>
        <dbReference type="ChEBI" id="CHEBI:15377"/>
        <dbReference type="ChEBI" id="CHEBI:15378"/>
        <dbReference type="ChEBI" id="CHEBI:30807"/>
        <dbReference type="ChEBI" id="CHEBI:57287"/>
        <dbReference type="ChEBI" id="CHEBI:57385"/>
    </reaction>
    <physiologicalReaction direction="left-to-right" evidence="23">
        <dbReference type="Rhea" id="RHEA:40120"/>
    </physiologicalReaction>
</comment>
<evidence type="ECO:0000256" key="6">
    <source>
        <dbReference type="ARBA" id="ARBA00022703"/>
    </source>
</evidence>
<evidence type="ECO:0000256" key="10">
    <source>
        <dbReference type="ARBA" id="ARBA00023098"/>
    </source>
</evidence>
<dbReference type="GO" id="GO:0016020">
    <property type="term" value="C:membrane"/>
    <property type="evidence" value="ECO:0007669"/>
    <property type="project" value="UniProtKB-SubCell"/>
</dbReference>
<comment type="catalytic activity">
    <reaction evidence="21">
        <text>decanoyl-CoA + H2O = decanoate + CoA + H(+)</text>
        <dbReference type="Rhea" id="RHEA:40059"/>
        <dbReference type="ChEBI" id="CHEBI:15377"/>
        <dbReference type="ChEBI" id="CHEBI:15378"/>
        <dbReference type="ChEBI" id="CHEBI:27689"/>
        <dbReference type="ChEBI" id="CHEBI:57287"/>
        <dbReference type="ChEBI" id="CHEBI:61430"/>
    </reaction>
    <physiologicalReaction direction="left-to-right" evidence="21">
        <dbReference type="Rhea" id="RHEA:40060"/>
    </physiologicalReaction>
</comment>
<comment type="catalytic activity">
    <reaction evidence="13">
        <text>(5Z,8Z,11Z,14Z)-eicosatetraenoyl-CoA + H2O = (5Z,8Z,11Z,14Z)-eicosatetraenoate + CoA + H(+)</text>
        <dbReference type="Rhea" id="RHEA:40151"/>
        <dbReference type="ChEBI" id="CHEBI:15377"/>
        <dbReference type="ChEBI" id="CHEBI:15378"/>
        <dbReference type="ChEBI" id="CHEBI:32395"/>
        <dbReference type="ChEBI" id="CHEBI:57287"/>
        <dbReference type="ChEBI" id="CHEBI:57368"/>
    </reaction>
    <physiologicalReaction direction="left-to-right" evidence="13">
        <dbReference type="Rhea" id="RHEA:40152"/>
    </physiologicalReaction>
</comment>
<evidence type="ECO:0000256" key="3">
    <source>
        <dbReference type="ARBA" id="ARBA00004632"/>
    </source>
</evidence>
<evidence type="ECO:0000256" key="18">
    <source>
        <dbReference type="ARBA" id="ARBA00043210"/>
    </source>
</evidence>
<comment type="subcellular location">
    <subcellularLocation>
        <location evidence="3">Cell projection</location>
        <location evidence="3">Ruffle membrane</location>
    </subcellularLocation>
    <subcellularLocation>
        <location evidence="2">Cytoplasm</location>
    </subcellularLocation>
    <subcellularLocation>
        <location evidence="1">Membrane</location>
        <topology evidence="1">Peripheral membrane protein</topology>
    </subcellularLocation>
</comment>
<dbReference type="InterPro" id="IPR052365">
    <property type="entry name" value="THEM4/THEM5_acyl-CoA_thioest"/>
</dbReference>
<evidence type="ECO:0000256" key="16">
    <source>
        <dbReference type="ARBA" id="ARBA00038848"/>
    </source>
</evidence>
<comment type="catalytic activity">
    <reaction evidence="22">
        <text>dodecanoyl-CoA + H2O = dodecanoate + CoA + H(+)</text>
        <dbReference type="Rhea" id="RHEA:30135"/>
        <dbReference type="ChEBI" id="CHEBI:15377"/>
        <dbReference type="ChEBI" id="CHEBI:15378"/>
        <dbReference type="ChEBI" id="CHEBI:18262"/>
        <dbReference type="ChEBI" id="CHEBI:57287"/>
        <dbReference type="ChEBI" id="CHEBI:57375"/>
    </reaction>
    <physiologicalReaction direction="left-to-right" evidence="22">
        <dbReference type="Rhea" id="RHEA:30136"/>
    </physiologicalReaction>
</comment>
<reference evidence="25 26" key="1">
    <citation type="journal article" date="2013" name="Genome Announc.">
        <title>Genome Sequence of the Pyrene- and Fluoranthene-Degrading Bacterium Cycloclasticus sp. Strain PY97M.</title>
        <authorList>
            <person name="Cui Z."/>
            <person name="Xu G."/>
            <person name="Li Q."/>
            <person name="Gao W."/>
            <person name="Zheng L."/>
        </authorList>
    </citation>
    <scope>NUCLEOTIDE SEQUENCE [LARGE SCALE GENOMIC DNA]</scope>
    <source>
        <strain evidence="25 26">PY97M</strain>
    </source>
</reference>
<evidence type="ECO:0000256" key="8">
    <source>
        <dbReference type="ARBA" id="ARBA00022832"/>
    </source>
</evidence>
<feature type="domain" description="Thioesterase" evidence="24">
    <location>
        <begin position="53"/>
        <end position="132"/>
    </location>
</feature>
<keyword evidence="8" id="KW-0276">Fatty acid metabolism</keyword>
<evidence type="ECO:0000259" key="24">
    <source>
        <dbReference type="Pfam" id="PF03061"/>
    </source>
</evidence>
<evidence type="ECO:0000256" key="15">
    <source>
        <dbReference type="ARBA" id="ARBA00038456"/>
    </source>
</evidence>
<dbReference type="EMBL" id="ASHL01000003">
    <property type="protein sequence ID" value="EPD13449.1"/>
    <property type="molecule type" value="Genomic_DNA"/>
</dbReference>
<protein>
    <recommendedName>
        <fullName evidence="17">Acyl-coenzyme A thioesterase THEM4</fullName>
        <ecNumber evidence="16">3.1.2.2</ecNumber>
    </recommendedName>
    <alternativeName>
        <fullName evidence="18">Thioesterase superfamily member 4</fullName>
    </alternativeName>
</protein>
<keyword evidence="9" id="KW-0809">Transit peptide</keyword>
<dbReference type="GO" id="GO:0006631">
    <property type="term" value="P:fatty acid metabolic process"/>
    <property type="evidence" value="ECO:0007669"/>
    <property type="project" value="UniProtKB-KW"/>
</dbReference>
<comment type="catalytic activity">
    <reaction evidence="20">
        <text>hexadecanoyl-CoA + H2O = hexadecanoate + CoA + H(+)</text>
        <dbReference type="Rhea" id="RHEA:16645"/>
        <dbReference type="ChEBI" id="CHEBI:7896"/>
        <dbReference type="ChEBI" id="CHEBI:15377"/>
        <dbReference type="ChEBI" id="CHEBI:15378"/>
        <dbReference type="ChEBI" id="CHEBI:57287"/>
        <dbReference type="ChEBI" id="CHEBI:57379"/>
        <dbReference type="EC" id="3.1.2.2"/>
    </reaction>
    <physiologicalReaction direction="left-to-right" evidence="20">
        <dbReference type="Rhea" id="RHEA:16646"/>
    </physiologicalReaction>
</comment>
<dbReference type="CDD" id="cd03443">
    <property type="entry name" value="PaaI_thioesterase"/>
    <property type="match status" value="1"/>
</dbReference>
<evidence type="ECO:0000256" key="4">
    <source>
        <dbReference type="ARBA" id="ARBA00022475"/>
    </source>
</evidence>
<comment type="similarity">
    <text evidence="15">Belongs to the THEM4/THEM5 thioesterase family.</text>
</comment>
<evidence type="ECO:0000256" key="21">
    <source>
        <dbReference type="ARBA" id="ARBA00047969"/>
    </source>
</evidence>
<evidence type="ECO:0000256" key="20">
    <source>
        <dbReference type="ARBA" id="ARBA00047734"/>
    </source>
</evidence>
<evidence type="ECO:0000256" key="17">
    <source>
        <dbReference type="ARBA" id="ARBA00040123"/>
    </source>
</evidence>
<keyword evidence="4" id="KW-1003">Cell membrane</keyword>
<dbReference type="GO" id="GO:0016790">
    <property type="term" value="F:thiolester hydrolase activity"/>
    <property type="evidence" value="ECO:0007669"/>
    <property type="project" value="UniProtKB-ARBA"/>
</dbReference>
<dbReference type="GO" id="GO:0005737">
    <property type="term" value="C:cytoplasm"/>
    <property type="evidence" value="ECO:0007669"/>
    <property type="project" value="UniProtKB-SubCell"/>
</dbReference>
<dbReference type="AlphaFoldDB" id="A0AB33Z2Z0"/>
<dbReference type="Proteomes" id="UP000015462">
    <property type="component" value="Unassembled WGS sequence"/>
</dbReference>
<dbReference type="Gene3D" id="3.10.129.10">
    <property type="entry name" value="Hotdog Thioesterase"/>
    <property type="match status" value="1"/>
</dbReference>
<name>A0AB33Z2Z0_9GAMM</name>
<evidence type="ECO:0000256" key="7">
    <source>
        <dbReference type="ARBA" id="ARBA00022801"/>
    </source>
</evidence>
<evidence type="ECO:0000256" key="9">
    <source>
        <dbReference type="ARBA" id="ARBA00022946"/>
    </source>
</evidence>